<dbReference type="HOGENOM" id="CLU_2496420_0_0_7"/>
<proteinExistence type="predicted"/>
<dbReference type="AlphaFoldDB" id="E3FIU8"/>
<dbReference type="KEGG" id="sur:STAUR_0039"/>
<protein>
    <submittedName>
        <fullName evidence="2">Uncharacterized protein</fullName>
    </submittedName>
</protein>
<name>E3FIU8_STIAD</name>
<feature type="region of interest" description="Disordered" evidence="1">
    <location>
        <begin position="62"/>
        <end position="86"/>
    </location>
</feature>
<feature type="compositionally biased region" description="Polar residues" evidence="1">
    <location>
        <begin position="11"/>
        <end position="22"/>
    </location>
</feature>
<dbReference type="STRING" id="378806.STAUR_0039"/>
<accession>E3FIU8</accession>
<evidence type="ECO:0000256" key="1">
    <source>
        <dbReference type="SAM" id="MobiDB-lite"/>
    </source>
</evidence>
<organism evidence="2 3">
    <name type="scientific">Stigmatella aurantiaca (strain DW4/3-1)</name>
    <dbReference type="NCBI Taxonomy" id="378806"/>
    <lineage>
        <taxon>Bacteria</taxon>
        <taxon>Pseudomonadati</taxon>
        <taxon>Myxococcota</taxon>
        <taxon>Myxococcia</taxon>
        <taxon>Myxococcales</taxon>
        <taxon>Cystobacterineae</taxon>
        <taxon>Archangiaceae</taxon>
        <taxon>Stigmatella</taxon>
    </lineage>
</organism>
<sequence length="86" mass="9316">MSPRFALPTGEGTNLSDKQTGSARLRLARRPCECLRARSTRSAGAPIIPPVQPCPLPGASPFPCNPRTERPKSFETHGKSTDARRC</sequence>
<evidence type="ECO:0000313" key="2">
    <source>
        <dbReference type="EMBL" id="ADO67848.1"/>
    </source>
</evidence>
<keyword evidence="3" id="KW-1185">Reference proteome</keyword>
<feature type="region of interest" description="Disordered" evidence="1">
    <location>
        <begin position="1"/>
        <end position="23"/>
    </location>
</feature>
<evidence type="ECO:0000313" key="3">
    <source>
        <dbReference type="Proteomes" id="UP000001351"/>
    </source>
</evidence>
<reference evidence="2 3" key="1">
    <citation type="journal article" date="2011" name="Mol. Biol. Evol.">
        <title>Comparative genomic analysis of fruiting body formation in Myxococcales.</title>
        <authorList>
            <person name="Huntley S."/>
            <person name="Hamann N."/>
            <person name="Wegener-Feldbrugge S."/>
            <person name="Treuner-Lange A."/>
            <person name="Kube M."/>
            <person name="Reinhardt R."/>
            <person name="Klages S."/>
            <person name="Muller R."/>
            <person name="Ronning C.M."/>
            <person name="Nierman W.C."/>
            <person name="Sogaard-Andersen L."/>
        </authorList>
    </citation>
    <scope>NUCLEOTIDE SEQUENCE [LARGE SCALE GENOMIC DNA]</scope>
    <source>
        <strain evidence="2 3">DW4/3-1</strain>
    </source>
</reference>
<gene>
    <name evidence="2" type="ordered locus">STAUR_0039</name>
</gene>
<dbReference type="Proteomes" id="UP000001351">
    <property type="component" value="Chromosome"/>
</dbReference>
<dbReference type="EMBL" id="CP002271">
    <property type="protein sequence ID" value="ADO67848.1"/>
    <property type="molecule type" value="Genomic_DNA"/>
</dbReference>
<feature type="compositionally biased region" description="Basic and acidic residues" evidence="1">
    <location>
        <begin position="67"/>
        <end position="86"/>
    </location>
</feature>